<reference evidence="1 2" key="1">
    <citation type="submission" date="2019-05" db="EMBL/GenBank/DDBJ databases">
        <title>The metagenome of a microbial culture collection derived from dairy environment covers the genomic content of the human microbiome.</title>
        <authorList>
            <person name="Roder T."/>
            <person name="Wuthrich D."/>
            <person name="Sattari Z."/>
            <person name="Von Ah U."/>
            <person name="Bar C."/>
            <person name="Ronchi F."/>
            <person name="Macpherson A.J."/>
            <person name="Ganal-Vonarburg S.C."/>
            <person name="Bruggmann R."/>
            <person name="Vergeres G."/>
        </authorList>
    </citation>
    <scope>NUCLEOTIDE SEQUENCE [LARGE SCALE GENOMIC DNA]</scope>
    <source>
        <strain evidence="1 2">FAM 24227</strain>
    </source>
</reference>
<gene>
    <name evidence="1" type="ORF">FEZ33_00285</name>
</gene>
<accession>A0A5R9EGZ7</accession>
<name>A0A5R9EGZ7_9LACT</name>
<protein>
    <submittedName>
        <fullName evidence="1">Uncharacterized protein</fullName>
    </submittedName>
</protein>
<proteinExistence type="predicted"/>
<organism evidence="1 2">
    <name type="scientific">Ruoffia tabacinasalis</name>
    <dbReference type="NCBI Taxonomy" id="87458"/>
    <lineage>
        <taxon>Bacteria</taxon>
        <taxon>Bacillati</taxon>
        <taxon>Bacillota</taxon>
        <taxon>Bacilli</taxon>
        <taxon>Lactobacillales</taxon>
        <taxon>Aerococcaceae</taxon>
        <taxon>Ruoffia</taxon>
    </lineage>
</organism>
<dbReference type="OrthoDB" id="9802897at2"/>
<dbReference type="InterPro" id="IPR036866">
    <property type="entry name" value="RibonucZ/Hydroxyglut_hydro"/>
</dbReference>
<dbReference type="EMBL" id="VBSP01000001">
    <property type="protein sequence ID" value="TLQ49460.1"/>
    <property type="molecule type" value="Genomic_DNA"/>
</dbReference>
<sequence>MGVTIIPIHLPSHTSGIMGFLMPELKTAILGDACANPTIMNQDSSGTVESFREGLINLNQHRSEFNSVLTQHSNFGVPSFVVDHNLYWAEQILLNKDDRFRIRLGGIESFVSRNKRFFHQ</sequence>
<comment type="caution">
    <text evidence="1">The sequence shown here is derived from an EMBL/GenBank/DDBJ whole genome shotgun (WGS) entry which is preliminary data.</text>
</comment>
<dbReference type="RefSeq" id="WP_138403382.1">
    <property type="nucleotide sequence ID" value="NZ_VBSP01000001.1"/>
</dbReference>
<evidence type="ECO:0000313" key="2">
    <source>
        <dbReference type="Proteomes" id="UP000306420"/>
    </source>
</evidence>
<evidence type="ECO:0000313" key="1">
    <source>
        <dbReference type="EMBL" id="TLQ49460.1"/>
    </source>
</evidence>
<dbReference type="Proteomes" id="UP000306420">
    <property type="component" value="Unassembled WGS sequence"/>
</dbReference>
<dbReference type="AlphaFoldDB" id="A0A5R9EGZ7"/>
<dbReference type="SUPFAM" id="SSF56281">
    <property type="entry name" value="Metallo-hydrolase/oxidoreductase"/>
    <property type="match status" value="1"/>
</dbReference>